<dbReference type="SUPFAM" id="SSF56281">
    <property type="entry name" value="Metallo-hydrolase/oxidoreductase"/>
    <property type="match status" value="1"/>
</dbReference>
<keyword evidence="4" id="KW-1185">Reference proteome</keyword>
<dbReference type="Gene3D" id="3.60.15.10">
    <property type="entry name" value="Ribonuclease Z/Hydroxyacylglutathione hydrolase-like"/>
    <property type="match status" value="1"/>
</dbReference>
<evidence type="ECO:0000313" key="3">
    <source>
        <dbReference type="EMBL" id="KAB2365565.1"/>
    </source>
</evidence>
<proteinExistence type="predicted"/>
<dbReference type="InterPro" id="IPR036866">
    <property type="entry name" value="RibonucZ/Hydroxyglut_hydro"/>
</dbReference>
<accession>A0A6L3VIQ6</accession>
<gene>
    <name evidence="3" type="ORF">F9B16_40650</name>
</gene>
<feature type="region of interest" description="Disordered" evidence="1">
    <location>
        <begin position="1"/>
        <end position="27"/>
    </location>
</feature>
<dbReference type="InterPro" id="IPR052926">
    <property type="entry name" value="Metallo-beta-lactamase_dom"/>
</dbReference>
<sequence>MCYEPVADPGEVAFAAPRPDPVRETPDRVPLEPVDAVTLTTLIDNQSDLLLADQGPVRRTGMRHAAAVPHLPAGVLDTGESYDVPLAEHGFSMLVTVTRNGRDHHLLFDAGMTPDGLVGNMRRLGADPASVETVVLSHGHADHVTGLDGLIRAVGVANTPLVVHPGVWTGRRMNVPGAEPLRLPAPSRRALAGAGFEIVERAQPSLLFGGSVLITGEIDRVTPFERGMPAYHEALTDGAWAPDPLVRDDQALVLNVRGHGLVVLTGCGHAGIVNIVRHARRLTGEPRVAAVVGGFHLSGPAFEPIIEPTVGALAELDPQVIVPAHCTGWRAAHALAARLPDAFVPNSVGSRLELRAA</sequence>
<evidence type="ECO:0000313" key="4">
    <source>
        <dbReference type="Proteomes" id="UP000483004"/>
    </source>
</evidence>
<organism evidence="3 4">
    <name type="scientific">Actinomadura montaniterrae</name>
    <dbReference type="NCBI Taxonomy" id="1803903"/>
    <lineage>
        <taxon>Bacteria</taxon>
        <taxon>Bacillati</taxon>
        <taxon>Actinomycetota</taxon>
        <taxon>Actinomycetes</taxon>
        <taxon>Streptosporangiales</taxon>
        <taxon>Thermomonosporaceae</taxon>
        <taxon>Actinomadura</taxon>
    </lineage>
</organism>
<name>A0A6L3VIQ6_9ACTN</name>
<dbReference type="GO" id="GO:0016787">
    <property type="term" value="F:hydrolase activity"/>
    <property type="evidence" value="ECO:0007669"/>
    <property type="project" value="UniProtKB-KW"/>
</dbReference>
<dbReference type="InterPro" id="IPR041712">
    <property type="entry name" value="DHPS-like_MBL-fold"/>
</dbReference>
<protein>
    <submittedName>
        <fullName evidence="3">MBL fold metallo-hydrolase</fullName>
    </submittedName>
</protein>
<reference evidence="3 4" key="1">
    <citation type="submission" date="2019-09" db="EMBL/GenBank/DDBJ databases">
        <title>Actinomadura physcomitrii sp. nov., a novel actinomycete isolated from moss [Physcomitrium sphaericum (Ludw) Fuernr].</title>
        <authorList>
            <person name="Liu C."/>
            <person name="Zhuang X."/>
        </authorList>
    </citation>
    <scope>NUCLEOTIDE SEQUENCE [LARGE SCALE GENOMIC DNA]</scope>
    <source>
        <strain evidence="3 4">CYP1-1B</strain>
    </source>
</reference>
<evidence type="ECO:0000256" key="1">
    <source>
        <dbReference type="SAM" id="MobiDB-lite"/>
    </source>
</evidence>
<dbReference type="CDD" id="cd07713">
    <property type="entry name" value="DHPS-like_MBL-fold"/>
    <property type="match status" value="1"/>
</dbReference>
<evidence type="ECO:0000259" key="2">
    <source>
        <dbReference type="Pfam" id="PF00753"/>
    </source>
</evidence>
<keyword evidence="3" id="KW-0378">Hydrolase</keyword>
<dbReference type="PANTHER" id="PTHR13754:SF18">
    <property type="entry name" value="7,8-DIHYDROPTERIN-6-METHYL-4-(BETA-D-RIBOFURANOSYL)-AMINOBENZENE-5'-PHOSPHATE SYNTHASE"/>
    <property type="match status" value="1"/>
</dbReference>
<dbReference type="Pfam" id="PF00753">
    <property type="entry name" value="Lactamase_B"/>
    <property type="match status" value="1"/>
</dbReference>
<dbReference type="AlphaFoldDB" id="A0A6L3VIQ6"/>
<dbReference type="InterPro" id="IPR001279">
    <property type="entry name" value="Metallo-B-lactamas"/>
</dbReference>
<dbReference type="Proteomes" id="UP000483004">
    <property type="component" value="Unassembled WGS sequence"/>
</dbReference>
<dbReference type="RefSeq" id="WP_151545592.1">
    <property type="nucleotide sequence ID" value="NZ_WBMR01000206.1"/>
</dbReference>
<dbReference type="OrthoDB" id="2971563at2"/>
<dbReference type="PANTHER" id="PTHR13754">
    <property type="entry name" value="METALLO-BETA-LACTAMASE SUPERFAMILY PROTEIN"/>
    <property type="match status" value="1"/>
</dbReference>
<comment type="caution">
    <text evidence="3">The sequence shown here is derived from an EMBL/GenBank/DDBJ whole genome shotgun (WGS) entry which is preliminary data.</text>
</comment>
<dbReference type="GO" id="GO:0016740">
    <property type="term" value="F:transferase activity"/>
    <property type="evidence" value="ECO:0007669"/>
    <property type="project" value="TreeGrafter"/>
</dbReference>
<dbReference type="EMBL" id="WBMR01000206">
    <property type="protein sequence ID" value="KAB2365565.1"/>
    <property type="molecule type" value="Genomic_DNA"/>
</dbReference>
<feature type="domain" description="Metallo-beta-lactamase" evidence="2">
    <location>
        <begin position="91"/>
        <end position="180"/>
    </location>
</feature>